<dbReference type="Proteomes" id="UP000290289">
    <property type="component" value="Chromosome 7"/>
</dbReference>
<organism evidence="1 2">
    <name type="scientific">Malus domestica</name>
    <name type="common">Apple</name>
    <name type="synonym">Pyrus malus</name>
    <dbReference type="NCBI Taxonomy" id="3750"/>
    <lineage>
        <taxon>Eukaryota</taxon>
        <taxon>Viridiplantae</taxon>
        <taxon>Streptophyta</taxon>
        <taxon>Embryophyta</taxon>
        <taxon>Tracheophyta</taxon>
        <taxon>Spermatophyta</taxon>
        <taxon>Magnoliopsida</taxon>
        <taxon>eudicotyledons</taxon>
        <taxon>Gunneridae</taxon>
        <taxon>Pentapetalae</taxon>
        <taxon>rosids</taxon>
        <taxon>fabids</taxon>
        <taxon>Rosales</taxon>
        <taxon>Rosaceae</taxon>
        <taxon>Amygdaloideae</taxon>
        <taxon>Maleae</taxon>
        <taxon>Malus</taxon>
    </lineage>
</organism>
<evidence type="ECO:0000313" key="1">
    <source>
        <dbReference type="EMBL" id="RXH93903.1"/>
    </source>
</evidence>
<sequence length="63" mass="7206">MYCDFMSHLRPGWIISRGRSTTVARYCPLEALTKPSRIALTRTCLTSKFRWNPKPLSSQNASC</sequence>
<reference evidence="1 2" key="1">
    <citation type="submission" date="2018-10" db="EMBL/GenBank/DDBJ databases">
        <title>A high-quality apple genome assembly.</title>
        <authorList>
            <person name="Hu J."/>
        </authorList>
    </citation>
    <scope>NUCLEOTIDE SEQUENCE [LARGE SCALE GENOMIC DNA]</scope>
    <source>
        <strain evidence="2">cv. HFTH1</strain>
        <tissue evidence="1">Young leaf</tissue>
    </source>
</reference>
<protein>
    <submittedName>
        <fullName evidence="1">Uncharacterized protein</fullName>
    </submittedName>
</protein>
<evidence type="ECO:0000313" key="2">
    <source>
        <dbReference type="Proteomes" id="UP000290289"/>
    </source>
</evidence>
<name>A0A498JJF2_MALDO</name>
<accession>A0A498JJF2</accession>
<dbReference type="EMBL" id="RDQH01000333">
    <property type="protein sequence ID" value="RXH93903.1"/>
    <property type="molecule type" value="Genomic_DNA"/>
</dbReference>
<comment type="caution">
    <text evidence="1">The sequence shown here is derived from an EMBL/GenBank/DDBJ whole genome shotgun (WGS) entry which is preliminary data.</text>
</comment>
<proteinExistence type="predicted"/>
<dbReference type="AlphaFoldDB" id="A0A498JJF2"/>
<keyword evidence="2" id="KW-1185">Reference proteome</keyword>
<gene>
    <name evidence="1" type="ORF">DVH24_015970</name>
</gene>